<dbReference type="RefSeq" id="WP_090808638.1">
    <property type="nucleotide sequence ID" value="NZ_FNKX01000002.1"/>
</dbReference>
<dbReference type="AlphaFoldDB" id="A0A1H1JS83"/>
<accession>A0A1H1JS83</accession>
<dbReference type="Proteomes" id="UP000199365">
    <property type="component" value="Unassembled WGS sequence"/>
</dbReference>
<evidence type="ECO:0000313" key="2">
    <source>
        <dbReference type="Proteomes" id="UP000199365"/>
    </source>
</evidence>
<dbReference type="EMBL" id="FNKX01000002">
    <property type="protein sequence ID" value="SDR52881.1"/>
    <property type="molecule type" value="Genomic_DNA"/>
</dbReference>
<name>A0A1H1JS83_9BURK</name>
<evidence type="ECO:0000313" key="1">
    <source>
        <dbReference type="EMBL" id="SDR52881.1"/>
    </source>
</evidence>
<gene>
    <name evidence="1" type="ORF">SAMN05445850_5564</name>
</gene>
<proteinExistence type="predicted"/>
<sequence length="137" mass="14632">MNFYPERDPALVDITQAGSMRVSFSPDQLIASNDISFAEVFIAPAVAYQRGALLAFDEVTNTAQPAAAASDVVMICPFTITAEQASAQQGLHMQVYCEGTFNEDALLLAGAPLSDADLVTVKGRFNAGGNIRLRKMT</sequence>
<organism evidence="1 2">
    <name type="scientific">Paraburkholderia tuberum</name>
    <dbReference type="NCBI Taxonomy" id="157910"/>
    <lineage>
        <taxon>Bacteria</taxon>
        <taxon>Pseudomonadati</taxon>
        <taxon>Pseudomonadota</taxon>
        <taxon>Betaproteobacteria</taxon>
        <taxon>Burkholderiales</taxon>
        <taxon>Burkholderiaceae</taxon>
        <taxon>Paraburkholderia</taxon>
    </lineage>
</organism>
<dbReference type="STRING" id="157910.SAMN05445850_5564"/>
<protein>
    <recommendedName>
        <fullName evidence="3">Bacteriophage lambda head decoration protein D</fullName>
    </recommendedName>
</protein>
<reference evidence="2" key="1">
    <citation type="submission" date="2016-10" db="EMBL/GenBank/DDBJ databases">
        <authorList>
            <person name="Varghese N."/>
            <person name="Submissions S."/>
        </authorList>
    </citation>
    <scope>NUCLEOTIDE SEQUENCE [LARGE SCALE GENOMIC DNA]</scope>
    <source>
        <strain evidence="2">DUS833</strain>
    </source>
</reference>
<evidence type="ECO:0008006" key="3">
    <source>
        <dbReference type="Google" id="ProtNLM"/>
    </source>
</evidence>
<keyword evidence="2" id="KW-1185">Reference proteome</keyword>